<evidence type="ECO:0000313" key="3">
    <source>
        <dbReference type="Proteomes" id="UP000231409"/>
    </source>
</evidence>
<protein>
    <submittedName>
        <fullName evidence="2">Uncharacterized protein</fullName>
    </submittedName>
</protein>
<name>A0A2G1UJ59_9GAMM</name>
<accession>A0A2G1UJ59</accession>
<dbReference type="Proteomes" id="UP000231409">
    <property type="component" value="Unassembled WGS sequence"/>
</dbReference>
<feature type="region of interest" description="Disordered" evidence="1">
    <location>
        <begin position="282"/>
        <end position="321"/>
    </location>
</feature>
<organism evidence="2 3">
    <name type="scientific">Marinobacter profundi</name>
    <dbReference type="NCBI Taxonomy" id="2666256"/>
    <lineage>
        <taxon>Bacteria</taxon>
        <taxon>Pseudomonadati</taxon>
        <taxon>Pseudomonadota</taxon>
        <taxon>Gammaproteobacteria</taxon>
        <taxon>Pseudomonadales</taxon>
        <taxon>Marinobacteraceae</taxon>
        <taxon>Marinobacter</taxon>
    </lineage>
</organism>
<dbReference type="AlphaFoldDB" id="A0A2G1UJ59"/>
<reference evidence="2 3" key="1">
    <citation type="submission" date="2017-09" db="EMBL/GenBank/DDBJ databases">
        <title>The draft genome sequences of Marinobacter sp. PWS21.</title>
        <authorList>
            <person name="Cao J."/>
        </authorList>
    </citation>
    <scope>NUCLEOTIDE SEQUENCE [LARGE SCALE GENOMIC DNA]</scope>
    <source>
        <strain evidence="2 3">PWS21</strain>
    </source>
</reference>
<gene>
    <name evidence="2" type="ORF">CLH61_13280</name>
</gene>
<feature type="compositionally biased region" description="Low complexity" evidence="1">
    <location>
        <begin position="294"/>
        <end position="308"/>
    </location>
</feature>
<keyword evidence="3" id="KW-1185">Reference proteome</keyword>
<comment type="caution">
    <text evidence="2">The sequence shown here is derived from an EMBL/GenBank/DDBJ whole genome shotgun (WGS) entry which is preliminary data.</text>
</comment>
<proteinExistence type="predicted"/>
<sequence>MIGLSDWRLPETSVRRSIRDAIRHVWSRLWENMAPHEQAFENLDDMPVLSGKRLARVAPEPDQAVRATALAGAMEQCWGDGLPSGQPRILVTPPFSGIRRELELVASDTGRHLLEPPTNLLLSEEEAGRWWDSQPLDQPWVLAELAEFWLRHRAGLALVRELLTRLADGRAGDGIVGCSSWCWVFWARYLPEMHFAPATLAPVDGPALELWLASLPSGGRKPTLRARMGDSGHWVMGEPDDDGGNHHRASRFLRDLAALSRGIPGVALAIWQRSLRARAEDAVMEEDRKEQEQEQQQEQQQETPQQTQGAPAAAKPAGHNKAKAHRSCDCWVVSLDKLSLPVVPSGSSRNLLLILHAILLHNGLARDRLNLVTGIDAPELELALHSLARADLVERSGTHWQVTPLGYPAVRRELQSRGFPVDDF</sequence>
<feature type="compositionally biased region" description="Basic and acidic residues" evidence="1">
    <location>
        <begin position="282"/>
        <end position="292"/>
    </location>
</feature>
<evidence type="ECO:0000313" key="2">
    <source>
        <dbReference type="EMBL" id="PHQ14460.1"/>
    </source>
</evidence>
<dbReference type="EMBL" id="NTFH01000010">
    <property type="protein sequence ID" value="PHQ14460.1"/>
    <property type="molecule type" value="Genomic_DNA"/>
</dbReference>
<evidence type="ECO:0000256" key="1">
    <source>
        <dbReference type="SAM" id="MobiDB-lite"/>
    </source>
</evidence>